<keyword evidence="1" id="KW-0378">Hydrolase</keyword>
<keyword evidence="3" id="KW-1185">Reference proteome</keyword>
<dbReference type="SUPFAM" id="SSF48208">
    <property type="entry name" value="Six-hairpin glycosidases"/>
    <property type="match status" value="1"/>
</dbReference>
<comment type="caution">
    <text evidence="2">The sequence shown here is derived from an EMBL/GenBank/DDBJ whole genome shotgun (WGS) entry which is preliminary data.</text>
</comment>
<gene>
    <name evidence="2" type="ORF">KE626_33810</name>
</gene>
<dbReference type="InterPro" id="IPR008928">
    <property type="entry name" value="6-hairpin_glycosidase_sf"/>
</dbReference>
<dbReference type="InterPro" id="IPR012341">
    <property type="entry name" value="6hp_glycosidase-like_sf"/>
</dbReference>
<dbReference type="PANTHER" id="PTHR33886:SF8">
    <property type="entry name" value="UNSATURATED RHAMNOGALACTURONAN HYDROLASE (EUROFUNG)"/>
    <property type="match status" value="1"/>
</dbReference>
<sequence length="762" mass="84975">MAIWTIARSRNYVNELIIAVIMMMKKIIAGSLLGLSFLHAGLPLHAAGPVTEKHAAAFTDAYTAQAVRAQMEKVASWQWRYINARGWNHAPTDWTNGAMYAGMMSLTAVTSNSFFTDRLVQVGRDNNWNTGPDRFFADEYCVGQLYAQLYSLYKEPVMIDKFRKLADSIVAAPHTESLEWVNGIHHREWAWCDALFMGPPALAYLSTATGDPRYLETADKLWWKTTDYLYNKQDSLYYRDGSYIGKKEKNGTNVYWSRGNGWVMGGLVRMLDNMPAGYAGKARFQALYKQMAYRIAALQTQDGTWHASLLDPDNYPAKETSGTGFYVYALMWGINNGLLPEKEFLPAVQKGWEALVGCVQPNGKLGFVQEIGAAPGKATADDTEVYGVGAFLLAGSELIKYDLRKNATGSFVISNNTGVNREGDIVEIPYGDFTAKLSKSTQKSFKVIDLLSAQEIPYQLIYEGSKTPKKIILQVSAPAGARIHAAVTEGTPAQVKAAAYGRYVPERKDDYAWENDRMAYRMYGKALEQVPKEMAFGIDVWAKRTSDMVIDTWYKLDNYHHDNGQGLDYYSVGLTLGAGDTAPYGEDTIYFPKNYRQWKRLDNGPLRTTFALTYDTWQAGSIPVSVTKTISLDAGSQLNKMQVQYSFKGNDNIPVVTGIVKRKEPGTVLLDEKTGVMGYWEPTHGEDGTIGVGCVFAREVPGMKTDNVHLLSPGTAGSQQPYVYYFGAAWNKGGRITSAQEWFSYLETFAQKVKQPLQVTIQ</sequence>
<dbReference type="PANTHER" id="PTHR33886">
    <property type="entry name" value="UNSATURATED RHAMNOGALACTURONAN HYDROLASE (EUROFUNG)"/>
    <property type="match status" value="1"/>
</dbReference>
<dbReference type="InterPro" id="IPR010905">
    <property type="entry name" value="Glyco_hydro_88"/>
</dbReference>
<accession>A0ABS5JCL3</accession>
<dbReference type="Pfam" id="PF16153">
    <property type="entry name" value="DUF4861"/>
    <property type="match status" value="1"/>
</dbReference>
<organism evidence="2 3">
    <name type="scientific">Chitinophaga hostae</name>
    <dbReference type="NCBI Taxonomy" id="2831022"/>
    <lineage>
        <taxon>Bacteria</taxon>
        <taxon>Pseudomonadati</taxon>
        <taxon>Bacteroidota</taxon>
        <taxon>Chitinophagia</taxon>
        <taxon>Chitinophagales</taxon>
        <taxon>Chitinophagaceae</taxon>
        <taxon>Chitinophaga</taxon>
    </lineage>
</organism>
<dbReference type="EMBL" id="JAGTXB010000034">
    <property type="protein sequence ID" value="MBS0032357.1"/>
    <property type="molecule type" value="Genomic_DNA"/>
</dbReference>
<dbReference type="Proteomes" id="UP000676386">
    <property type="component" value="Unassembled WGS sequence"/>
</dbReference>
<dbReference type="InterPro" id="IPR052043">
    <property type="entry name" value="PolySaccharide_Degr_Enz"/>
</dbReference>
<proteinExistence type="predicted"/>
<reference evidence="2 3" key="1">
    <citation type="submission" date="2021-04" db="EMBL/GenBank/DDBJ databases">
        <title>Chitinophaga sp. nov., isolated from the rhizosphere soil.</title>
        <authorList>
            <person name="He S."/>
        </authorList>
    </citation>
    <scope>NUCLEOTIDE SEQUENCE [LARGE SCALE GENOMIC DNA]</scope>
    <source>
        <strain evidence="2 3">2R12</strain>
    </source>
</reference>
<dbReference type="InterPro" id="IPR032342">
    <property type="entry name" value="DUF4861"/>
</dbReference>
<dbReference type="Pfam" id="PF07470">
    <property type="entry name" value="Glyco_hydro_88"/>
    <property type="match status" value="1"/>
</dbReference>
<protein>
    <submittedName>
        <fullName evidence="2">DUF4861 family protein</fullName>
    </submittedName>
</protein>
<dbReference type="RefSeq" id="WP_211977511.1">
    <property type="nucleotide sequence ID" value="NZ_CBFHAM010000087.1"/>
</dbReference>
<name>A0ABS5JCL3_9BACT</name>
<evidence type="ECO:0000313" key="3">
    <source>
        <dbReference type="Proteomes" id="UP000676386"/>
    </source>
</evidence>
<dbReference type="Gene3D" id="1.50.10.10">
    <property type="match status" value="1"/>
</dbReference>
<evidence type="ECO:0000313" key="2">
    <source>
        <dbReference type="EMBL" id="MBS0032357.1"/>
    </source>
</evidence>
<evidence type="ECO:0000256" key="1">
    <source>
        <dbReference type="ARBA" id="ARBA00022801"/>
    </source>
</evidence>